<evidence type="ECO:0000256" key="5">
    <source>
        <dbReference type="ARBA" id="ARBA00022755"/>
    </source>
</evidence>
<evidence type="ECO:0000256" key="9">
    <source>
        <dbReference type="ARBA" id="ARBA00047664"/>
    </source>
</evidence>
<dbReference type="GO" id="GO:0006189">
    <property type="term" value="P:'de novo' IMP biosynthetic process"/>
    <property type="evidence" value="ECO:0007669"/>
    <property type="project" value="UniProtKB-UniPathway"/>
</dbReference>
<comment type="similarity">
    <text evidence="6">Belongs to the GART family.</text>
</comment>
<evidence type="ECO:0000256" key="2">
    <source>
        <dbReference type="ARBA" id="ARBA00012254"/>
    </source>
</evidence>
<dbReference type="STRING" id="1276538.A0A1X7RY83"/>
<dbReference type="AlphaFoldDB" id="A0A1X7RY83"/>
<dbReference type="Gene3D" id="3.40.50.170">
    <property type="entry name" value="Formyl transferase, N-terminal domain"/>
    <property type="match status" value="1"/>
</dbReference>
<dbReference type="PANTHER" id="PTHR43369:SF2">
    <property type="entry name" value="PHOSPHORIBOSYLGLYCINAMIDE FORMYLTRANSFERASE"/>
    <property type="match status" value="1"/>
</dbReference>
<evidence type="ECO:0000313" key="11">
    <source>
        <dbReference type="EMBL" id="SMQ52151.1"/>
    </source>
</evidence>
<organism evidence="11 12">
    <name type="scientific">Zymoseptoria tritici (strain ST99CH_3D7)</name>
    <dbReference type="NCBI Taxonomy" id="1276538"/>
    <lineage>
        <taxon>Eukaryota</taxon>
        <taxon>Fungi</taxon>
        <taxon>Dikarya</taxon>
        <taxon>Ascomycota</taxon>
        <taxon>Pezizomycotina</taxon>
        <taxon>Dothideomycetes</taxon>
        <taxon>Dothideomycetidae</taxon>
        <taxon>Mycosphaerellales</taxon>
        <taxon>Mycosphaerellaceae</taxon>
        <taxon>Zymoseptoria</taxon>
    </lineage>
</organism>
<name>A0A1X7RY83_ZYMT9</name>
<evidence type="ECO:0000313" key="12">
    <source>
        <dbReference type="Proteomes" id="UP000215127"/>
    </source>
</evidence>
<evidence type="ECO:0000256" key="4">
    <source>
        <dbReference type="ARBA" id="ARBA00022679"/>
    </source>
</evidence>
<dbReference type="GO" id="GO:0004644">
    <property type="term" value="F:phosphoribosylglycinamide formyltransferase activity"/>
    <property type="evidence" value="ECO:0007669"/>
    <property type="project" value="UniProtKB-EC"/>
</dbReference>
<dbReference type="InterPro" id="IPR001555">
    <property type="entry name" value="GART_AS"/>
</dbReference>
<dbReference type="Proteomes" id="UP000215127">
    <property type="component" value="Chromosome 7"/>
</dbReference>
<reference evidence="11 12" key="1">
    <citation type="submission" date="2016-06" db="EMBL/GenBank/DDBJ databases">
        <authorList>
            <person name="Kjaerup R.B."/>
            <person name="Dalgaard T.S."/>
            <person name="Juul-Madsen H.R."/>
        </authorList>
    </citation>
    <scope>NUCLEOTIDE SEQUENCE [LARGE SCALE GENOMIC DNA]</scope>
</reference>
<proteinExistence type="inferred from homology"/>
<dbReference type="GO" id="GO:0005737">
    <property type="term" value="C:cytoplasm"/>
    <property type="evidence" value="ECO:0007669"/>
    <property type="project" value="TreeGrafter"/>
</dbReference>
<dbReference type="UniPathway" id="UPA00074">
    <property type="reaction ID" value="UER00126"/>
</dbReference>
<keyword evidence="4" id="KW-0808">Transferase</keyword>
<dbReference type="EMBL" id="LT853698">
    <property type="protein sequence ID" value="SMQ52151.1"/>
    <property type="molecule type" value="Genomic_DNA"/>
</dbReference>
<dbReference type="Pfam" id="PF00551">
    <property type="entry name" value="Formyl_trans_N"/>
    <property type="match status" value="1"/>
</dbReference>
<protein>
    <recommendedName>
        <fullName evidence="3">Phosphoribosylglycinamide formyltransferase</fullName>
        <ecNumber evidence="2">2.1.2.2</ecNumber>
    </recommendedName>
    <alternativeName>
        <fullName evidence="8">5'-phosphoribosylglycinamide transformylase</fullName>
    </alternativeName>
    <alternativeName>
        <fullName evidence="7">GAR transformylase</fullName>
    </alternativeName>
</protein>
<evidence type="ECO:0000256" key="3">
    <source>
        <dbReference type="ARBA" id="ARBA00022076"/>
    </source>
</evidence>
<dbReference type="SUPFAM" id="SSF53328">
    <property type="entry name" value="Formyltransferase"/>
    <property type="match status" value="1"/>
</dbReference>
<dbReference type="InterPro" id="IPR004607">
    <property type="entry name" value="GART"/>
</dbReference>
<feature type="domain" description="Formyl transferase N-terminal" evidence="10">
    <location>
        <begin position="6"/>
        <end position="204"/>
    </location>
</feature>
<evidence type="ECO:0000256" key="1">
    <source>
        <dbReference type="ARBA" id="ARBA00005054"/>
    </source>
</evidence>
<dbReference type="InterPro" id="IPR036477">
    <property type="entry name" value="Formyl_transf_N_sf"/>
</dbReference>
<accession>A0A1X7RY83</accession>
<gene>
    <name evidence="11" type="ORF">ZT3D7_G7304</name>
</gene>
<dbReference type="InterPro" id="IPR002376">
    <property type="entry name" value="Formyl_transf_N"/>
</dbReference>
<evidence type="ECO:0000256" key="8">
    <source>
        <dbReference type="ARBA" id="ARBA00041682"/>
    </source>
</evidence>
<evidence type="ECO:0000256" key="6">
    <source>
        <dbReference type="ARBA" id="ARBA00038440"/>
    </source>
</evidence>
<dbReference type="NCBIfam" id="TIGR00639">
    <property type="entry name" value="PurN"/>
    <property type="match status" value="1"/>
</dbReference>
<sequence length="219" mass="23875">MAPPTRITVLISGSGTNLQALIDASKTSSLSNTTFVRVISDRKSAYGLIRASNANIPTSYHSILPYKKSHPDTSSNPTFNAAREAYDADLAKLVLADEPQLVVCAGFMRILTPSFLNPLAMANVPIINLHPSLHGDLIGAGCIERAWEEFQQGRRKKTGIMIHYVIAEVDMGEPILQKEVDIEGCTSLVDLQARIHEAEHVLIVDGASTVVEKIRTTRD</sequence>
<evidence type="ECO:0000256" key="7">
    <source>
        <dbReference type="ARBA" id="ARBA00041324"/>
    </source>
</evidence>
<dbReference type="FunFam" id="3.40.50.170:FF:000009">
    <property type="entry name" value="Phosphoribosylglycinamide formyltransferase (Eurofung)"/>
    <property type="match status" value="1"/>
</dbReference>
<dbReference type="EC" id="2.1.2.2" evidence="2"/>
<keyword evidence="5" id="KW-0658">Purine biosynthesis</keyword>
<dbReference type="PROSITE" id="PS00373">
    <property type="entry name" value="GART"/>
    <property type="match status" value="1"/>
</dbReference>
<dbReference type="PANTHER" id="PTHR43369">
    <property type="entry name" value="PHOSPHORIBOSYLGLYCINAMIDE FORMYLTRANSFERASE"/>
    <property type="match status" value="1"/>
</dbReference>
<keyword evidence="12" id="KW-1185">Reference proteome</keyword>
<evidence type="ECO:0000259" key="10">
    <source>
        <dbReference type="Pfam" id="PF00551"/>
    </source>
</evidence>
<comment type="catalytic activity">
    <reaction evidence="9">
        <text>N(1)-(5-phospho-beta-D-ribosyl)glycinamide + (6R)-10-formyltetrahydrofolate = N(2)-formyl-N(1)-(5-phospho-beta-D-ribosyl)glycinamide + (6S)-5,6,7,8-tetrahydrofolate + H(+)</text>
        <dbReference type="Rhea" id="RHEA:15053"/>
        <dbReference type="ChEBI" id="CHEBI:15378"/>
        <dbReference type="ChEBI" id="CHEBI:57453"/>
        <dbReference type="ChEBI" id="CHEBI:143788"/>
        <dbReference type="ChEBI" id="CHEBI:147286"/>
        <dbReference type="ChEBI" id="CHEBI:195366"/>
        <dbReference type="EC" id="2.1.2.2"/>
    </reaction>
</comment>
<comment type="pathway">
    <text evidence="1">Purine metabolism; IMP biosynthesis via de novo pathway; N(2)-formyl-N(1)-(5-phospho-D-ribosyl)glycinamide from N(1)-(5-phospho-D-ribosyl)glycinamide (10-formyl THF route): step 1/1.</text>
</comment>